<dbReference type="Proteomes" id="UP000610760">
    <property type="component" value="Unassembled WGS sequence"/>
</dbReference>
<dbReference type="GO" id="GO:0006352">
    <property type="term" value="P:DNA-templated transcription initiation"/>
    <property type="evidence" value="ECO:0007669"/>
    <property type="project" value="InterPro"/>
</dbReference>
<evidence type="ECO:0000313" key="3">
    <source>
        <dbReference type="EMBL" id="MBC8559720.1"/>
    </source>
</evidence>
<gene>
    <name evidence="3" type="ORF">H8710_06480</name>
</gene>
<dbReference type="EMBL" id="JACRSV010000001">
    <property type="protein sequence ID" value="MBC8559720.1"/>
    <property type="molecule type" value="Genomic_DNA"/>
</dbReference>
<dbReference type="Gene3D" id="1.20.140.160">
    <property type="match status" value="1"/>
</dbReference>
<name>A0A926E562_9FIRM</name>
<feature type="coiled-coil region" evidence="1">
    <location>
        <begin position="3"/>
        <end position="30"/>
    </location>
</feature>
<evidence type="ECO:0000256" key="1">
    <source>
        <dbReference type="SAM" id="Coils"/>
    </source>
</evidence>
<proteinExistence type="predicted"/>
<evidence type="ECO:0000259" key="2">
    <source>
        <dbReference type="Pfam" id="PF04545"/>
    </source>
</evidence>
<dbReference type="InterPro" id="IPR013324">
    <property type="entry name" value="RNA_pol_sigma_r3/r4-like"/>
</dbReference>
<accession>A0A926E562</accession>
<keyword evidence="4" id="KW-1185">Reference proteome</keyword>
<dbReference type="Pfam" id="PF04545">
    <property type="entry name" value="Sigma70_r4"/>
    <property type="match status" value="1"/>
</dbReference>
<dbReference type="AlphaFoldDB" id="A0A926E562"/>
<dbReference type="InterPro" id="IPR007630">
    <property type="entry name" value="RNA_pol_sigma70_r4"/>
</dbReference>
<sequence>MTKREYLQQYQLIQQEIQRLLAEKIRWEELACRVTPVPALRAAQINSPSLLSPALATRFTPSDRVLRARENIFLWEQRIAQEVDALLGLRRAIDDAIRSIPDPESQLVLKYRYIDGLTMEEIADRMSYCERHISRLHESALRTVCLPGCTDEPAKPHPAKPRRVV</sequence>
<feature type="domain" description="RNA polymerase sigma-70 region 4" evidence="2">
    <location>
        <begin position="102"/>
        <end position="142"/>
    </location>
</feature>
<dbReference type="RefSeq" id="WP_249294650.1">
    <property type="nucleotide sequence ID" value="NZ_JACRSV010000001.1"/>
</dbReference>
<organism evidence="3 4">
    <name type="scientific">Fumia xinanensis</name>
    <dbReference type="NCBI Taxonomy" id="2763659"/>
    <lineage>
        <taxon>Bacteria</taxon>
        <taxon>Bacillati</taxon>
        <taxon>Bacillota</taxon>
        <taxon>Clostridia</taxon>
        <taxon>Eubacteriales</taxon>
        <taxon>Oscillospiraceae</taxon>
        <taxon>Fumia</taxon>
    </lineage>
</organism>
<reference evidence="3" key="1">
    <citation type="submission" date="2020-08" db="EMBL/GenBank/DDBJ databases">
        <title>Genome public.</title>
        <authorList>
            <person name="Liu C."/>
            <person name="Sun Q."/>
        </authorList>
    </citation>
    <scope>NUCLEOTIDE SEQUENCE</scope>
    <source>
        <strain evidence="3">NSJ-33</strain>
    </source>
</reference>
<comment type="caution">
    <text evidence="3">The sequence shown here is derived from an EMBL/GenBank/DDBJ whole genome shotgun (WGS) entry which is preliminary data.</text>
</comment>
<keyword evidence="1" id="KW-0175">Coiled coil</keyword>
<protein>
    <recommendedName>
        <fullName evidence="2">RNA polymerase sigma-70 region 4 domain-containing protein</fullName>
    </recommendedName>
</protein>
<evidence type="ECO:0000313" key="4">
    <source>
        <dbReference type="Proteomes" id="UP000610760"/>
    </source>
</evidence>
<dbReference type="GO" id="GO:0003700">
    <property type="term" value="F:DNA-binding transcription factor activity"/>
    <property type="evidence" value="ECO:0007669"/>
    <property type="project" value="InterPro"/>
</dbReference>
<dbReference type="SUPFAM" id="SSF88659">
    <property type="entry name" value="Sigma3 and sigma4 domains of RNA polymerase sigma factors"/>
    <property type="match status" value="1"/>
</dbReference>